<keyword evidence="4" id="KW-0336">GPI-anchor</keyword>
<keyword evidence="7" id="KW-0449">Lipoprotein</keyword>
<keyword evidence="8" id="KW-1133">Transmembrane helix</keyword>
<dbReference type="EMBL" id="JBEVYD010000003">
    <property type="protein sequence ID" value="KAL3234248.1"/>
    <property type="molecule type" value="Genomic_DNA"/>
</dbReference>
<dbReference type="InterPro" id="IPR036941">
    <property type="entry name" value="Rcpt_L-dom_sf"/>
</dbReference>
<protein>
    <submittedName>
        <fullName evidence="9">Sporulation-specific protein 22</fullName>
    </submittedName>
</protein>
<feature type="transmembrane region" description="Helical" evidence="8">
    <location>
        <begin position="407"/>
        <end position="429"/>
    </location>
</feature>
<evidence type="ECO:0000313" key="10">
    <source>
        <dbReference type="Proteomes" id="UP001623330"/>
    </source>
</evidence>
<keyword evidence="5" id="KW-0732">Signal</keyword>
<dbReference type="Gene3D" id="3.80.20.20">
    <property type="entry name" value="Receptor L-domain"/>
    <property type="match status" value="1"/>
</dbReference>
<evidence type="ECO:0000256" key="6">
    <source>
        <dbReference type="ARBA" id="ARBA00023180"/>
    </source>
</evidence>
<keyword evidence="10" id="KW-1185">Reference proteome</keyword>
<evidence type="ECO:0000256" key="7">
    <source>
        <dbReference type="ARBA" id="ARBA00023288"/>
    </source>
</evidence>
<comment type="subcellular location">
    <subcellularLocation>
        <location evidence="1">Cell membrane</location>
        <topology evidence="1">Lipid-anchor</topology>
        <topology evidence="1">GPI-anchor</topology>
    </subcellularLocation>
</comment>
<sequence length="430" mass="48225">MKVSKLYFLGTSLVSGLLIDDYVDLQSLPSIVHESIIIRSCPQVIQLDSLTHLDGDLIIENCSQVVEISMQNLKYIQGDLKMSKLTSLVTLNIGKLDHVRSFQLKILPVLNFMNLNPKMMVDHDLIISDTSLTSIDSNDFDNIRQLDTLVINNNRFLESFLFNGLQKVSEQLAIHANAKEIEIELNSLVSTRNITIRDTSSISLQSLEYVHTSLELIENQFISANLPNLKFIGGTLGIINNVNLEHVNLNNLTDISGGLIVSNNDKLRRINFFSSLKQIGGAIHFEGRFDDISFEKLKLVKGSAFIKSTSTLLDCQKWISPMKGKSVVRGGKIECQNAKSMLGSLPINEVDYKTMFTPNKKETAATYDNHDKYGNNNNDVNNVNDDNSNMKIQFNSSSNTIYSSEGLMKWSTFLPIIFITSLFLISPILY</sequence>
<evidence type="ECO:0000313" key="9">
    <source>
        <dbReference type="EMBL" id="KAL3234248.1"/>
    </source>
</evidence>
<dbReference type="InterPro" id="IPR051648">
    <property type="entry name" value="CWI-Assembly_Regulator"/>
</dbReference>
<proteinExistence type="inferred from homology"/>
<reference evidence="9 10" key="1">
    <citation type="submission" date="2024-05" db="EMBL/GenBank/DDBJ databases">
        <title>Long read based assembly of the Candida bracarensis genome reveals expanded adhesin content.</title>
        <authorList>
            <person name="Marcet-Houben M."/>
            <person name="Ksiezopolska E."/>
            <person name="Gabaldon T."/>
        </authorList>
    </citation>
    <scope>NUCLEOTIDE SEQUENCE [LARGE SCALE GENOMIC DNA]</scope>
    <source>
        <strain evidence="9 10">CBM6</strain>
    </source>
</reference>
<evidence type="ECO:0000256" key="4">
    <source>
        <dbReference type="ARBA" id="ARBA00022622"/>
    </source>
</evidence>
<organism evidence="9 10">
    <name type="scientific">Nakaseomyces bracarensis</name>
    <dbReference type="NCBI Taxonomy" id="273131"/>
    <lineage>
        <taxon>Eukaryota</taxon>
        <taxon>Fungi</taxon>
        <taxon>Dikarya</taxon>
        <taxon>Ascomycota</taxon>
        <taxon>Saccharomycotina</taxon>
        <taxon>Saccharomycetes</taxon>
        <taxon>Saccharomycetales</taxon>
        <taxon>Saccharomycetaceae</taxon>
        <taxon>Nakaseomyces</taxon>
    </lineage>
</organism>
<gene>
    <name evidence="9" type="ORF">RNJ44_03010</name>
</gene>
<evidence type="ECO:0000256" key="2">
    <source>
        <dbReference type="ARBA" id="ARBA00005798"/>
    </source>
</evidence>
<evidence type="ECO:0000256" key="5">
    <source>
        <dbReference type="ARBA" id="ARBA00022729"/>
    </source>
</evidence>
<evidence type="ECO:0000256" key="3">
    <source>
        <dbReference type="ARBA" id="ARBA00022475"/>
    </source>
</evidence>
<dbReference type="PANTHER" id="PTHR31018">
    <property type="entry name" value="SPORULATION-SPECIFIC PROTEIN-RELATED"/>
    <property type="match status" value="1"/>
</dbReference>
<dbReference type="Proteomes" id="UP001623330">
    <property type="component" value="Unassembled WGS sequence"/>
</dbReference>
<keyword evidence="8" id="KW-0472">Membrane</keyword>
<evidence type="ECO:0000256" key="8">
    <source>
        <dbReference type="SAM" id="Phobius"/>
    </source>
</evidence>
<comment type="similarity">
    <text evidence="2">Belongs to the SPS2 family.</text>
</comment>
<keyword evidence="6" id="KW-0325">Glycoprotein</keyword>
<evidence type="ECO:0000256" key="1">
    <source>
        <dbReference type="ARBA" id="ARBA00004609"/>
    </source>
</evidence>
<name>A0ABR4NYH6_9SACH</name>
<keyword evidence="8" id="KW-0812">Transmembrane</keyword>
<keyword evidence="3" id="KW-1003">Cell membrane</keyword>
<accession>A0ABR4NYH6</accession>
<dbReference type="SUPFAM" id="SSF52058">
    <property type="entry name" value="L domain-like"/>
    <property type="match status" value="3"/>
</dbReference>
<dbReference type="PANTHER" id="PTHR31018:SF12">
    <property type="entry name" value="SPORULATION-SPECIFIC PROTEIN 2-RELATED"/>
    <property type="match status" value="1"/>
</dbReference>
<comment type="caution">
    <text evidence="9">The sequence shown here is derived from an EMBL/GenBank/DDBJ whole genome shotgun (WGS) entry which is preliminary data.</text>
</comment>